<dbReference type="AlphaFoldDB" id="A0AAD7CUP6"/>
<evidence type="ECO:0000256" key="1">
    <source>
        <dbReference type="SAM" id="MobiDB-lite"/>
    </source>
</evidence>
<dbReference type="Proteomes" id="UP001221757">
    <property type="component" value="Unassembled WGS sequence"/>
</dbReference>
<accession>A0AAD7CUP6</accession>
<dbReference type="EMBL" id="JARKIE010000220">
    <property type="protein sequence ID" value="KAJ7664809.1"/>
    <property type="molecule type" value="Genomic_DNA"/>
</dbReference>
<protein>
    <submittedName>
        <fullName evidence="2">Uncharacterized protein</fullName>
    </submittedName>
</protein>
<gene>
    <name evidence="2" type="ORF">B0H17DRAFT_1211168</name>
</gene>
<feature type="region of interest" description="Disordered" evidence="1">
    <location>
        <begin position="1"/>
        <end position="74"/>
    </location>
</feature>
<feature type="compositionally biased region" description="Basic and acidic residues" evidence="1">
    <location>
        <begin position="54"/>
        <end position="74"/>
    </location>
</feature>
<evidence type="ECO:0000313" key="2">
    <source>
        <dbReference type="EMBL" id="KAJ7664809.1"/>
    </source>
</evidence>
<comment type="caution">
    <text evidence="2">The sequence shown here is derived from an EMBL/GenBank/DDBJ whole genome shotgun (WGS) entry which is preliminary data.</text>
</comment>
<proteinExistence type="predicted"/>
<organism evidence="2 3">
    <name type="scientific">Mycena rosella</name>
    <name type="common">Pink bonnet</name>
    <name type="synonym">Agaricus rosellus</name>
    <dbReference type="NCBI Taxonomy" id="1033263"/>
    <lineage>
        <taxon>Eukaryota</taxon>
        <taxon>Fungi</taxon>
        <taxon>Dikarya</taxon>
        <taxon>Basidiomycota</taxon>
        <taxon>Agaricomycotina</taxon>
        <taxon>Agaricomycetes</taxon>
        <taxon>Agaricomycetidae</taxon>
        <taxon>Agaricales</taxon>
        <taxon>Marasmiineae</taxon>
        <taxon>Mycenaceae</taxon>
        <taxon>Mycena</taxon>
    </lineage>
</organism>
<evidence type="ECO:0000313" key="3">
    <source>
        <dbReference type="Proteomes" id="UP001221757"/>
    </source>
</evidence>
<feature type="region of interest" description="Disordered" evidence="1">
    <location>
        <begin position="118"/>
        <end position="141"/>
    </location>
</feature>
<reference evidence="2" key="1">
    <citation type="submission" date="2023-03" db="EMBL/GenBank/DDBJ databases">
        <title>Massive genome expansion in bonnet fungi (Mycena s.s.) driven by repeated elements and novel gene families across ecological guilds.</title>
        <authorList>
            <consortium name="Lawrence Berkeley National Laboratory"/>
            <person name="Harder C.B."/>
            <person name="Miyauchi S."/>
            <person name="Viragh M."/>
            <person name="Kuo A."/>
            <person name="Thoen E."/>
            <person name="Andreopoulos B."/>
            <person name="Lu D."/>
            <person name="Skrede I."/>
            <person name="Drula E."/>
            <person name="Henrissat B."/>
            <person name="Morin E."/>
            <person name="Kohler A."/>
            <person name="Barry K."/>
            <person name="LaButti K."/>
            <person name="Morin E."/>
            <person name="Salamov A."/>
            <person name="Lipzen A."/>
            <person name="Mereny Z."/>
            <person name="Hegedus B."/>
            <person name="Baldrian P."/>
            <person name="Stursova M."/>
            <person name="Weitz H."/>
            <person name="Taylor A."/>
            <person name="Grigoriev I.V."/>
            <person name="Nagy L.G."/>
            <person name="Martin F."/>
            <person name="Kauserud H."/>
        </authorList>
    </citation>
    <scope>NUCLEOTIDE SEQUENCE</scope>
    <source>
        <strain evidence="2">CBHHK067</strain>
    </source>
</reference>
<name>A0AAD7CUP6_MYCRO</name>
<feature type="compositionally biased region" description="Basic and acidic residues" evidence="1">
    <location>
        <begin position="123"/>
        <end position="141"/>
    </location>
</feature>
<keyword evidence="3" id="KW-1185">Reference proteome</keyword>
<sequence>MSPPKLKPKKFPDSRKPRIRQLNRRQTLQKYSKANLESLRDKARLRMQKKRAERKNSEDLLKASQEQRRQWDTEYHERVRRQQFIKKHGTKKFQDHYVPLLNEFNKFDLTGVRIPGLADSEGEERHSENTEDKSCCDSDDD</sequence>